<keyword evidence="4" id="KW-0645">Protease</keyword>
<dbReference type="InterPro" id="IPR001394">
    <property type="entry name" value="Peptidase_C19_UCH"/>
</dbReference>
<evidence type="ECO:0000256" key="2">
    <source>
        <dbReference type="ARBA" id="ARBA00009085"/>
    </source>
</evidence>
<dbReference type="CDD" id="cd02257">
    <property type="entry name" value="Peptidase_C19"/>
    <property type="match status" value="1"/>
</dbReference>
<proteinExistence type="inferred from homology"/>
<comment type="similarity">
    <text evidence="2">Belongs to the peptidase C19 family.</text>
</comment>
<dbReference type="SUPFAM" id="SSF54001">
    <property type="entry name" value="Cysteine proteinases"/>
    <property type="match status" value="1"/>
</dbReference>
<dbReference type="GO" id="GO:0006508">
    <property type="term" value="P:proteolysis"/>
    <property type="evidence" value="ECO:0007669"/>
    <property type="project" value="UniProtKB-KW"/>
</dbReference>
<dbReference type="InterPro" id="IPR028889">
    <property type="entry name" value="USP"/>
</dbReference>
<dbReference type="InterPro" id="IPR038765">
    <property type="entry name" value="Papain-like_cys_pep_sf"/>
</dbReference>
<evidence type="ECO:0000256" key="7">
    <source>
        <dbReference type="ARBA" id="ARBA00022807"/>
    </source>
</evidence>
<evidence type="ECO:0000256" key="5">
    <source>
        <dbReference type="ARBA" id="ARBA00022786"/>
    </source>
</evidence>
<evidence type="ECO:0000259" key="8">
    <source>
        <dbReference type="PROSITE" id="PS50235"/>
    </source>
</evidence>
<dbReference type="Pfam" id="PF00443">
    <property type="entry name" value="UCH"/>
    <property type="match status" value="1"/>
</dbReference>
<dbReference type="Gene3D" id="3.90.70.10">
    <property type="entry name" value="Cysteine proteinases"/>
    <property type="match status" value="1"/>
</dbReference>
<evidence type="ECO:0000256" key="4">
    <source>
        <dbReference type="ARBA" id="ARBA00022670"/>
    </source>
</evidence>
<keyword evidence="6 9" id="KW-0378">Hydrolase</keyword>
<evidence type="ECO:0000256" key="3">
    <source>
        <dbReference type="ARBA" id="ARBA00012759"/>
    </source>
</evidence>
<keyword evidence="5" id="KW-0833">Ubl conjugation pathway</keyword>
<organism evidence="9">
    <name type="scientific">Klosneuvirus KNV1</name>
    <dbReference type="NCBI Taxonomy" id="1977640"/>
    <lineage>
        <taxon>Viruses</taxon>
        <taxon>Varidnaviria</taxon>
        <taxon>Bamfordvirae</taxon>
        <taxon>Nucleocytoviricota</taxon>
        <taxon>Megaviricetes</taxon>
        <taxon>Imitervirales</taxon>
        <taxon>Mimiviridae</taxon>
        <taxon>Klosneuvirinae</taxon>
        <taxon>Klosneuvirus</taxon>
    </lineage>
</organism>
<dbReference type="PANTHER" id="PTHR24006:SF722">
    <property type="entry name" value="UBIQUITIN CARBOXYL-TERMINAL HYDROLASE 48"/>
    <property type="match status" value="1"/>
</dbReference>
<reference evidence="9" key="1">
    <citation type="journal article" date="2017" name="Science">
        <title>Giant viruses with an expanded complement of translation system components.</title>
        <authorList>
            <person name="Schulz F."/>
            <person name="Yutin N."/>
            <person name="Ivanova N.N."/>
            <person name="Ortega D.R."/>
            <person name="Lee T.K."/>
            <person name="Vierheilig J."/>
            <person name="Daims H."/>
            <person name="Horn M."/>
            <person name="Wagner M."/>
            <person name="Jensen G.J."/>
            <person name="Kyrpides N.C."/>
            <person name="Koonin E.V."/>
            <person name="Woyke T."/>
        </authorList>
    </citation>
    <scope>NUCLEOTIDE SEQUENCE</scope>
    <source>
        <strain evidence="9">KNV1</strain>
    </source>
</reference>
<gene>
    <name evidence="9" type="ORF">Klosneuvirus_2_60</name>
</gene>
<evidence type="ECO:0000313" key="9">
    <source>
        <dbReference type="EMBL" id="ARF11624.1"/>
    </source>
</evidence>
<dbReference type="InterPro" id="IPR050164">
    <property type="entry name" value="Peptidase_C19"/>
</dbReference>
<name>A0A1V0SJ06_9VIRU</name>
<dbReference type="PROSITE" id="PS50235">
    <property type="entry name" value="USP_3"/>
    <property type="match status" value="1"/>
</dbReference>
<protein>
    <recommendedName>
        <fullName evidence="3">ubiquitinyl hydrolase 1</fullName>
        <ecNumber evidence="3">3.4.19.12</ecNumber>
    </recommendedName>
</protein>
<dbReference type="EC" id="3.4.19.12" evidence="3"/>
<dbReference type="GO" id="GO:0004843">
    <property type="term" value="F:cysteine-type deubiquitinase activity"/>
    <property type="evidence" value="ECO:0007669"/>
    <property type="project" value="UniProtKB-EC"/>
</dbReference>
<feature type="domain" description="USP" evidence="8">
    <location>
        <begin position="6"/>
        <end position="292"/>
    </location>
</feature>
<keyword evidence="7" id="KW-0788">Thiol protease</keyword>
<comment type="catalytic activity">
    <reaction evidence="1">
        <text>Thiol-dependent hydrolysis of ester, thioester, amide, peptide and isopeptide bonds formed by the C-terminal Gly of ubiquitin (a 76-residue protein attached to proteins as an intracellular targeting signal).</text>
        <dbReference type="EC" id="3.4.19.12"/>
    </reaction>
</comment>
<evidence type="ECO:0000256" key="1">
    <source>
        <dbReference type="ARBA" id="ARBA00000707"/>
    </source>
</evidence>
<evidence type="ECO:0000256" key="6">
    <source>
        <dbReference type="ARBA" id="ARBA00022801"/>
    </source>
</evidence>
<dbReference type="GO" id="GO:0016579">
    <property type="term" value="P:protein deubiquitination"/>
    <property type="evidence" value="ECO:0007669"/>
    <property type="project" value="InterPro"/>
</dbReference>
<sequence length="292" mass="33979">MSVEPFTVDNAGNTCYIDSLLMGLFYHNTHIERLLNKDIKNTLGLYIQEYIKENFINLVRKNKSVVASDMEMFRILVFQAGWRKNSNLPDEEMNQQDVNEFYIFLMDILENDKIEIIRRTITEGMVSDNDVGIKELLPFIPLSLPENDTKITVKEMIHNWLYNNVIDVTRKVDSDKEKMIKGLATFNLINMPQIIALSINRFNNIGIRIDTSVIIQKKICINTSEWVFHAAICHRGNSLTSGHYYTLISVNNTKWYMFNDMDVPCMKEVGMDDPDVTNLIKQECVFLIYRLL</sequence>
<accession>A0A1V0SJ06</accession>
<dbReference type="EMBL" id="KY684109">
    <property type="protein sequence ID" value="ARF11624.1"/>
    <property type="molecule type" value="Genomic_DNA"/>
</dbReference>
<dbReference type="PANTHER" id="PTHR24006">
    <property type="entry name" value="UBIQUITIN CARBOXYL-TERMINAL HYDROLASE"/>
    <property type="match status" value="1"/>
</dbReference>